<protein>
    <recommendedName>
        <fullName evidence="4">Phage tail protein</fullName>
    </recommendedName>
</protein>
<organism evidence="2 3">
    <name type="scientific">Alcanivorax xiamenensis</name>
    <dbReference type="NCBI Taxonomy" id="1177156"/>
    <lineage>
        <taxon>Bacteria</taxon>
        <taxon>Pseudomonadati</taxon>
        <taxon>Pseudomonadota</taxon>
        <taxon>Gammaproteobacteria</taxon>
        <taxon>Oceanospirillales</taxon>
        <taxon>Alcanivoracaceae</taxon>
        <taxon>Alcanivorax</taxon>
    </lineage>
</organism>
<comment type="caution">
    <text evidence="2">The sequence shown here is derived from an EMBL/GenBank/DDBJ whole genome shotgun (WGS) entry which is preliminary data.</text>
</comment>
<evidence type="ECO:0008006" key="4">
    <source>
        <dbReference type="Google" id="ProtNLM"/>
    </source>
</evidence>
<name>A0ABQ6Y6G4_9GAMM</name>
<evidence type="ECO:0000313" key="3">
    <source>
        <dbReference type="Proteomes" id="UP000771797"/>
    </source>
</evidence>
<feature type="region of interest" description="Disordered" evidence="1">
    <location>
        <begin position="755"/>
        <end position="783"/>
    </location>
</feature>
<keyword evidence="3" id="KW-1185">Reference proteome</keyword>
<dbReference type="NCBIfam" id="NF040662">
    <property type="entry name" value="attach_TipJ_rel"/>
    <property type="match status" value="1"/>
</dbReference>
<gene>
    <name evidence="2" type="ORF">A6D6_02702</name>
</gene>
<feature type="compositionally biased region" description="Polar residues" evidence="1">
    <location>
        <begin position="756"/>
        <end position="781"/>
    </location>
</feature>
<accession>A0ABQ6Y6G4</accession>
<dbReference type="Proteomes" id="UP000771797">
    <property type="component" value="Unassembled WGS sequence"/>
</dbReference>
<evidence type="ECO:0000256" key="1">
    <source>
        <dbReference type="SAM" id="MobiDB-lite"/>
    </source>
</evidence>
<reference evidence="2 3" key="1">
    <citation type="submission" date="2012-09" db="EMBL/GenBank/DDBJ databases">
        <title>Genome Sequence of alkane-degrading Bacterium Alcanivorax sp. 6-D-6.</title>
        <authorList>
            <person name="Lai Q."/>
            <person name="Shao Z."/>
        </authorList>
    </citation>
    <scope>NUCLEOTIDE SEQUENCE [LARGE SCALE GENOMIC DNA]</scope>
    <source>
        <strain evidence="2 3">6-D-6</strain>
    </source>
</reference>
<dbReference type="RefSeq" id="WP_159661044.1">
    <property type="nucleotide sequence ID" value="NZ_AQPF01000023.1"/>
</dbReference>
<dbReference type="EMBL" id="AQPF01000023">
    <property type="protein sequence ID" value="KAF0804938.1"/>
    <property type="molecule type" value="Genomic_DNA"/>
</dbReference>
<proteinExistence type="predicted"/>
<sequence>MIRIFGSFSAETPDEQYDVAGVTLGAWMRENVPEYDPAKPQPISAEINGRIVMPVRWARTKIRQGDVVDLRVMPAGLEQIFLGWQGREAFRAITNLLVPDIPGAPAPGQSLELASLKANTARLGSVVPDVAGSCRRYPDYLLPPRRYFTGPRTQQLETLMCIGIGDYSVPTSEIRIGDTRLDALGQEAEYQVYDAGAYLGIDSAAEWWQPVTEVGGTSSGSAGLDLDSTTAYTATPTVTTLDFNGDQISTTGAQVWPADWDDTLILRIERFKTYSFINGSPRGALQGDFSDLLPISPGDRIEITGQGASGIYVVHAYNANTPGSASTCTGSAPPSTFDFTSAAVTFQVGIGLNISSVTLDNDYVDMPGLISAINTQLIPGTVEAEDASGVVRFVEIGPPYAGNPIQLGGSYSSVLGSSPTFQTGVATSASGSLELNMPGGAPVTSLPGPWPGQLALGLVGMRYDVDSVDSTLLIVQRLTEAGDVDAGWNGFSVGQSTEFNITVDESTAESGWTGPFAACPDGETTTVLEVDLFFPRGLVRLRSDGDQDATDQRVEFQWREQGSTGPWNTVEFVYVNNTTDQIGYTERINLSAAIRPEIRARRTGGGGSSKFMKTVQWYGLKARLTAPSTYPWKTLTVKLKGATKLSSQSENQINVLANRILPTVTPTGWGVPAETRSIGAFFGYIARSVGYTLQQIDIDRLYELDQFWAARGEYFDYVFDETTVRDAMGVCLKAGLASLTQEDGTLVPVRDGPRTTFESGQGFSPQNMTGPLRRQFTSRSPSDADGVDVEFVNRDNNWTTETIECRLPGDLGVKAEKLKLDGVTGYTQAWRIGMRRRMEIEYRRWNYEFGTELEGLNASYLSYVPLLDDLPKYGQSSLLVDFTEDSSGEFTLQVTEPMDWSSGSHVVAWRRADGTVAGPWPAEPGPTDYHILVTPDEPPEINSGMEPPHVYFGDVDRWCFPALITAIEPQGLETSITAVNYDERVYNYDDALPD</sequence>
<evidence type="ECO:0000313" key="2">
    <source>
        <dbReference type="EMBL" id="KAF0804938.1"/>
    </source>
</evidence>